<evidence type="ECO:0000256" key="9">
    <source>
        <dbReference type="ARBA" id="ARBA00029596"/>
    </source>
</evidence>
<comment type="function">
    <text evidence="8">Catalyzes the aldol cleavage of 4-hydroxy-4-methyl-2-oxoglutarate (HMG) into 2 molecules of pyruvate. Also contains a secondary oxaloacetate (OAA) decarboxylase activity due to the common pyruvate enolate transition state formed following C-C bond cleavage in the retro-aldol and decarboxylation reactions.</text>
</comment>
<evidence type="ECO:0000313" key="13">
    <source>
        <dbReference type="EMBL" id="WAU03815.1"/>
    </source>
</evidence>
<dbReference type="EMBL" id="CP114203">
    <property type="protein sequence ID" value="WAU03815.1"/>
    <property type="molecule type" value="Genomic_DNA"/>
</dbReference>
<evidence type="ECO:0000256" key="11">
    <source>
        <dbReference type="ARBA" id="ARBA00032305"/>
    </source>
</evidence>
<comment type="catalytic activity">
    <reaction evidence="12">
        <text>oxaloacetate + H(+) = pyruvate + CO2</text>
        <dbReference type="Rhea" id="RHEA:15641"/>
        <dbReference type="ChEBI" id="CHEBI:15361"/>
        <dbReference type="ChEBI" id="CHEBI:15378"/>
        <dbReference type="ChEBI" id="CHEBI:16452"/>
        <dbReference type="ChEBI" id="CHEBI:16526"/>
        <dbReference type="EC" id="4.1.1.112"/>
    </reaction>
</comment>
<dbReference type="EC" id="4.1.3.17" evidence="5"/>
<protein>
    <recommendedName>
        <fullName evidence="7">Putative 4-hydroxy-4-methyl-2-oxoglutarate aldolase</fullName>
        <ecNumber evidence="6">4.1.1.112</ecNumber>
        <ecNumber evidence="5">4.1.3.17</ecNumber>
    </recommendedName>
    <alternativeName>
        <fullName evidence="11">Oxaloacetate decarboxylase</fullName>
    </alternativeName>
    <alternativeName>
        <fullName evidence="9">Regulator of ribonuclease activity homolog</fullName>
    </alternativeName>
    <alternativeName>
        <fullName evidence="10">RraA-like protein</fullName>
    </alternativeName>
</protein>
<dbReference type="InterPro" id="IPR036704">
    <property type="entry name" value="RraA/RraA-like_sf"/>
</dbReference>
<proteinExistence type="inferred from homology"/>
<keyword evidence="14" id="KW-1185">Reference proteome</keyword>
<accession>A0ABY7IZQ9</accession>
<evidence type="ECO:0000256" key="7">
    <source>
        <dbReference type="ARBA" id="ARBA00016549"/>
    </source>
</evidence>
<dbReference type="Gene3D" id="3.50.30.40">
    <property type="entry name" value="Ribonuclease E inhibitor RraA/RraA-like"/>
    <property type="match status" value="1"/>
</dbReference>
<dbReference type="InterPro" id="IPR005493">
    <property type="entry name" value="RraA/RraA-like"/>
</dbReference>
<dbReference type="PANTHER" id="PTHR33254">
    <property type="entry name" value="4-HYDROXY-4-METHYL-2-OXOGLUTARATE ALDOLASE 3-RELATED"/>
    <property type="match status" value="1"/>
</dbReference>
<dbReference type="PANTHER" id="PTHR33254:SF4">
    <property type="entry name" value="4-HYDROXY-4-METHYL-2-OXOGLUTARATE ALDOLASE 3-RELATED"/>
    <property type="match status" value="1"/>
</dbReference>
<evidence type="ECO:0000256" key="10">
    <source>
        <dbReference type="ARBA" id="ARBA00030169"/>
    </source>
</evidence>
<comment type="subunit">
    <text evidence="4">Homotrimer.</text>
</comment>
<reference evidence="13 14" key="1">
    <citation type="submission" date="2022-12" db="EMBL/GenBank/DDBJ databases">
        <authorList>
            <person name="Ruckert C."/>
            <person name="Busche T."/>
            <person name="Kalinowski J."/>
            <person name="Wittmann C."/>
        </authorList>
    </citation>
    <scope>NUCLEOTIDE SEQUENCE [LARGE SCALE GENOMIC DNA]</scope>
    <source>
        <strain evidence="13 14">DSM 40276</strain>
    </source>
</reference>
<dbReference type="SUPFAM" id="SSF89562">
    <property type="entry name" value="RraA-like"/>
    <property type="match status" value="1"/>
</dbReference>
<name>A0ABY7IZQ9_STRNI</name>
<dbReference type="Pfam" id="PF03737">
    <property type="entry name" value="RraA-like"/>
    <property type="match status" value="1"/>
</dbReference>
<dbReference type="RefSeq" id="WP_277411022.1">
    <property type="nucleotide sequence ID" value="NZ_CP114203.1"/>
</dbReference>
<dbReference type="EC" id="4.1.1.112" evidence="6"/>
<evidence type="ECO:0000256" key="12">
    <source>
        <dbReference type="ARBA" id="ARBA00047973"/>
    </source>
</evidence>
<sequence length="215" mass="23220">MVVDADNTPPLSACQVSDVLDSIGLRQQVVMAGLRPLQQGTMIAGRAATVQFVPTESDSDAPYDDMIAFIDSLRPGDLVVAATNADRRTAYWGELFSAAAMGRGAVGTVTDGCIRDTEKIHHLDYAVFSVGHRPIDYRARMRVAAVRCAVRIGGVVVNDGDKVVADDDGIVVVPATAWDDVRTQASRRRSTENAVLSDLLAGETLRTVWDKYRTL</sequence>
<evidence type="ECO:0000256" key="6">
    <source>
        <dbReference type="ARBA" id="ARBA00012947"/>
    </source>
</evidence>
<evidence type="ECO:0000256" key="2">
    <source>
        <dbReference type="ARBA" id="ARBA00001968"/>
    </source>
</evidence>
<evidence type="ECO:0000313" key="14">
    <source>
        <dbReference type="Proteomes" id="UP001210169"/>
    </source>
</evidence>
<evidence type="ECO:0000256" key="8">
    <source>
        <dbReference type="ARBA" id="ARBA00025046"/>
    </source>
</evidence>
<dbReference type="Proteomes" id="UP001210169">
    <property type="component" value="Chromosome"/>
</dbReference>
<comment type="catalytic activity">
    <reaction evidence="1">
        <text>4-hydroxy-4-methyl-2-oxoglutarate = 2 pyruvate</text>
        <dbReference type="Rhea" id="RHEA:22748"/>
        <dbReference type="ChEBI" id="CHEBI:15361"/>
        <dbReference type="ChEBI" id="CHEBI:58276"/>
        <dbReference type="EC" id="4.1.3.17"/>
    </reaction>
</comment>
<evidence type="ECO:0000256" key="4">
    <source>
        <dbReference type="ARBA" id="ARBA00011233"/>
    </source>
</evidence>
<dbReference type="GeneID" id="301331196"/>
<gene>
    <name evidence="13" type="ORF">STRNI_002009</name>
</gene>
<organism evidence="13 14">
    <name type="scientific">Streptomyces nigrescens</name>
    <dbReference type="NCBI Taxonomy" id="1920"/>
    <lineage>
        <taxon>Bacteria</taxon>
        <taxon>Bacillati</taxon>
        <taxon>Actinomycetota</taxon>
        <taxon>Actinomycetes</taxon>
        <taxon>Kitasatosporales</taxon>
        <taxon>Streptomycetaceae</taxon>
        <taxon>Streptomyces</taxon>
    </lineage>
</organism>
<evidence type="ECO:0000256" key="5">
    <source>
        <dbReference type="ARBA" id="ARBA00012213"/>
    </source>
</evidence>
<comment type="cofactor">
    <cofactor evidence="2">
        <name>a divalent metal cation</name>
        <dbReference type="ChEBI" id="CHEBI:60240"/>
    </cofactor>
</comment>
<evidence type="ECO:0000256" key="3">
    <source>
        <dbReference type="ARBA" id="ARBA00008621"/>
    </source>
</evidence>
<comment type="similarity">
    <text evidence="3">Belongs to the class II aldolase/RraA-like family.</text>
</comment>
<dbReference type="CDD" id="cd16841">
    <property type="entry name" value="RraA_family"/>
    <property type="match status" value="1"/>
</dbReference>
<evidence type="ECO:0000256" key="1">
    <source>
        <dbReference type="ARBA" id="ARBA00001342"/>
    </source>
</evidence>